<organism evidence="4 5">
    <name type="scientific">Hymenoscyphus fraxineus</name>
    <dbReference type="NCBI Taxonomy" id="746836"/>
    <lineage>
        <taxon>Eukaryota</taxon>
        <taxon>Fungi</taxon>
        <taxon>Dikarya</taxon>
        <taxon>Ascomycota</taxon>
        <taxon>Pezizomycotina</taxon>
        <taxon>Leotiomycetes</taxon>
        <taxon>Helotiales</taxon>
        <taxon>Helotiaceae</taxon>
        <taxon>Hymenoscyphus</taxon>
    </lineage>
</organism>
<dbReference type="GO" id="GO:0008061">
    <property type="term" value="F:chitin binding"/>
    <property type="evidence" value="ECO:0007669"/>
    <property type="project" value="UniProtKB-KW"/>
</dbReference>
<evidence type="ECO:0000256" key="1">
    <source>
        <dbReference type="ARBA" id="ARBA00022669"/>
    </source>
</evidence>
<evidence type="ECO:0000256" key="2">
    <source>
        <dbReference type="ARBA" id="ARBA00023026"/>
    </source>
</evidence>
<name>A0A9N9PT09_9HELO</name>
<dbReference type="Proteomes" id="UP000696280">
    <property type="component" value="Unassembled WGS sequence"/>
</dbReference>
<evidence type="ECO:0000313" key="4">
    <source>
        <dbReference type="EMBL" id="CAG8954008.1"/>
    </source>
</evidence>
<evidence type="ECO:0000313" key="5">
    <source>
        <dbReference type="Proteomes" id="UP000696280"/>
    </source>
</evidence>
<accession>A0A9N9PT09</accession>
<reference evidence="4" key="1">
    <citation type="submission" date="2021-07" db="EMBL/GenBank/DDBJ databases">
        <authorList>
            <person name="Durling M."/>
        </authorList>
    </citation>
    <scope>NUCLEOTIDE SEQUENCE</scope>
</reference>
<dbReference type="OrthoDB" id="73875at2759"/>
<proteinExistence type="predicted"/>
<gene>
    <name evidence="4" type="ORF">HYFRA_00009107</name>
</gene>
<keyword evidence="1" id="KW-0147">Chitin-binding</keyword>
<sequence length="302" mass="32771">MKSCSGSKNLTLFILATFSTNIQADDILYSALDVCPASCTGIPESWTVYNEVGHLTACDQPMLFDFAVYNPLDNPLTHTKIRACKAEGLISTDVTQKPNTESPSSNVKDNKNRLLATSTCFSATEKEEEVDFITTGTRQSSAADLLVILQVVQKCFQDEKACDSKILFGYFRGAIVGVYTGPNIDNHATTPSILSNVIDQLCGSERTSENTLGVITDTKGRPEGFSSLQKAVRSWSDGKCHKFTGTTTNLSKISIWESKLTTHQRSNYLTGRRLNQLNPRTDCPIVAVASGDGCGSLATKVS</sequence>
<dbReference type="PANTHER" id="PTHR47700:SF2">
    <property type="entry name" value="CHITINASE"/>
    <property type="match status" value="1"/>
</dbReference>
<feature type="chain" id="PRO_5040215227" evidence="3">
    <location>
        <begin position="25"/>
        <end position="302"/>
    </location>
</feature>
<dbReference type="PANTHER" id="PTHR47700">
    <property type="entry name" value="V CHITINASE, PUTATIVE (AFU_ORTHOLOGUE AFUA_6G13720)-RELATED"/>
    <property type="match status" value="1"/>
</dbReference>
<protein>
    <submittedName>
        <fullName evidence="4">Uncharacterized protein</fullName>
    </submittedName>
</protein>
<dbReference type="AlphaFoldDB" id="A0A9N9PT09"/>
<comment type="caution">
    <text evidence="4">The sequence shown here is derived from an EMBL/GenBank/DDBJ whole genome shotgun (WGS) entry which is preliminary data.</text>
</comment>
<evidence type="ECO:0000256" key="3">
    <source>
        <dbReference type="SAM" id="SignalP"/>
    </source>
</evidence>
<keyword evidence="2" id="KW-0843">Virulence</keyword>
<dbReference type="InterPro" id="IPR053214">
    <property type="entry name" value="LysM12-like"/>
</dbReference>
<keyword evidence="3" id="KW-0732">Signal</keyword>
<keyword evidence="5" id="KW-1185">Reference proteome</keyword>
<dbReference type="EMBL" id="CAJVRL010000055">
    <property type="protein sequence ID" value="CAG8954008.1"/>
    <property type="molecule type" value="Genomic_DNA"/>
</dbReference>
<feature type="signal peptide" evidence="3">
    <location>
        <begin position="1"/>
        <end position="24"/>
    </location>
</feature>